<evidence type="ECO:0000313" key="4">
    <source>
        <dbReference type="Proteomes" id="UP000294003"/>
    </source>
</evidence>
<reference evidence="3 4" key="1">
    <citation type="submission" date="2018-06" db="EMBL/GenBank/DDBJ databases">
        <title>Complete Genomes of Monosporascus.</title>
        <authorList>
            <person name="Robinson A.J."/>
            <person name="Natvig D.O."/>
        </authorList>
    </citation>
    <scope>NUCLEOTIDE SEQUENCE [LARGE SCALE GENOMIC DNA]</scope>
    <source>
        <strain evidence="3 4">CBS 609.92</strain>
    </source>
</reference>
<feature type="signal peptide" evidence="2">
    <location>
        <begin position="1"/>
        <end position="16"/>
    </location>
</feature>
<evidence type="ECO:0000256" key="2">
    <source>
        <dbReference type="SAM" id="SignalP"/>
    </source>
</evidence>
<dbReference type="EMBL" id="QJNS01000077">
    <property type="protein sequence ID" value="RYO89134.1"/>
    <property type="molecule type" value="Genomic_DNA"/>
</dbReference>
<sequence length="112" mass="11798">MKVVFATLALAALVQALPAAIKERQFTIGDPEVSFPEPITEPPVELEPDTPVLLPPIGGPVEISGRNEASDKDDEFIIFPPITGPMIPDKPVTGGPMKPDPVVPGKPIKPSA</sequence>
<accession>A0ABY0HBB3</accession>
<dbReference type="Proteomes" id="UP000294003">
    <property type="component" value="Unassembled WGS sequence"/>
</dbReference>
<organism evidence="3 4">
    <name type="scientific">Monosporascus cannonballus</name>
    <dbReference type="NCBI Taxonomy" id="155416"/>
    <lineage>
        <taxon>Eukaryota</taxon>
        <taxon>Fungi</taxon>
        <taxon>Dikarya</taxon>
        <taxon>Ascomycota</taxon>
        <taxon>Pezizomycotina</taxon>
        <taxon>Sordariomycetes</taxon>
        <taxon>Xylariomycetidae</taxon>
        <taxon>Xylariales</taxon>
        <taxon>Xylariales incertae sedis</taxon>
        <taxon>Monosporascus</taxon>
    </lineage>
</organism>
<gene>
    <name evidence="3" type="ORF">DL762_003414</name>
</gene>
<name>A0ABY0HBB3_9PEZI</name>
<proteinExistence type="predicted"/>
<feature type="region of interest" description="Disordered" evidence="1">
    <location>
        <begin position="84"/>
        <end position="112"/>
    </location>
</feature>
<keyword evidence="2" id="KW-0732">Signal</keyword>
<protein>
    <submittedName>
        <fullName evidence="3">Uncharacterized protein</fullName>
    </submittedName>
</protein>
<comment type="caution">
    <text evidence="3">The sequence shown here is derived from an EMBL/GenBank/DDBJ whole genome shotgun (WGS) entry which is preliminary data.</text>
</comment>
<evidence type="ECO:0000256" key="1">
    <source>
        <dbReference type="SAM" id="MobiDB-lite"/>
    </source>
</evidence>
<keyword evidence="4" id="KW-1185">Reference proteome</keyword>
<evidence type="ECO:0000313" key="3">
    <source>
        <dbReference type="EMBL" id="RYO89134.1"/>
    </source>
</evidence>
<feature type="chain" id="PRO_5046209634" evidence="2">
    <location>
        <begin position="17"/>
        <end position="112"/>
    </location>
</feature>